<dbReference type="AlphaFoldDB" id="A0A382PZP3"/>
<dbReference type="EMBL" id="UINC01110616">
    <property type="protein sequence ID" value="SVC78240.1"/>
    <property type="molecule type" value="Genomic_DNA"/>
</dbReference>
<proteinExistence type="predicted"/>
<name>A0A382PZP3_9ZZZZ</name>
<gene>
    <name evidence="1" type="ORF">METZ01_LOCUS331094</name>
</gene>
<organism evidence="1">
    <name type="scientific">marine metagenome</name>
    <dbReference type="NCBI Taxonomy" id="408172"/>
    <lineage>
        <taxon>unclassified sequences</taxon>
        <taxon>metagenomes</taxon>
        <taxon>ecological metagenomes</taxon>
    </lineage>
</organism>
<protein>
    <submittedName>
        <fullName evidence="1">Uncharacterized protein</fullName>
    </submittedName>
</protein>
<sequence>MKYSEMYLETCSETGEKPTKKGYKEFKAWRERVEAFFERSSK</sequence>
<accession>A0A382PZP3</accession>
<evidence type="ECO:0000313" key="1">
    <source>
        <dbReference type="EMBL" id="SVC78240.1"/>
    </source>
</evidence>
<reference evidence="1" key="1">
    <citation type="submission" date="2018-05" db="EMBL/GenBank/DDBJ databases">
        <authorList>
            <person name="Lanie J.A."/>
            <person name="Ng W.-L."/>
            <person name="Kazmierczak K.M."/>
            <person name="Andrzejewski T.M."/>
            <person name="Davidsen T.M."/>
            <person name="Wayne K.J."/>
            <person name="Tettelin H."/>
            <person name="Glass J.I."/>
            <person name="Rusch D."/>
            <person name="Podicherti R."/>
            <person name="Tsui H.-C.T."/>
            <person name="Winkler M.E."/>
        </authorList>
    </citation>
    <scope>NUCLEOTIDE SEQUENCE</scope>
</reference>